<feature type="region of interest" description="Disordered" evidence="2">
    <location>
        <begin position="916"/>
        <end position="969"/>
    </location>
</feature>
<feature type="region of interest" description="Disordered" evidence="2">
    <location>
        <begin position="859"/>
        <end position="879"/>
    </location>
</feature>
<dbReference type="Proteomes" id="UP001165065">
    <property type="component" value="Unassembled WGS sequence"/>
</dbReference>
<evidence type="ECO:0000256" key="1">
    <source>
        <dbReference type="SAM" id="Coils"/>
    </source>
</evidence>
<name>A0A9W7GID4_9STRA</name>
<feature type="compositionally biased region" description="Low complexity" evidence="2">
    <location>
        <begin position="1133"/>
        <end position="1147"/>
    </location>
</feature>
<reference evidence="4" key="1">
    <citation type="journal article" date="2023" name="Commun. Biol.">
        <title>Genome analysis of Parmales, the sister group of diatoms, reveals the evolutionary specialization of diatoms from phago-mixotrophs to photoautotrophs.</title>
        <authorList>
            <person name="Ban H."/>
            <person name="Sato S."/>
            <person name="Yoshikawa S."/>
            <person name="Yamada K."/>
            <person name="Nakamura Y."/>
            <person name="Ichinomiya M."/>
            <person name="Sato N."/>
            <person name="Blanc-Mathieu R."/>
            <person name="Endo H."/>
            <person name="Kuwata A."/>
            <person name="Ogata H."/>
        </authorList>
    </citation>
    <scope>NUCLEOTIDE SEQUENCE [LARGE SCALE GENOMIC DNA]</scope>
</reference>
<feature type="coiled-coil region" evidence="1">
    <location>
        <begin position="231"/>
        <end position="272"/>
    </location>
</feature>
<dbReference type="PANTHER" id="PTHR23159">
    <property type="entry name" value="CENTROSOMAL PROTEIN 2"/>
    <property type="match status" value="1"/>
</dbReference>
<dbReference type="OrthoDB" id="67951at2759"/>
<evidence type="ECO:0000313" key="3">
    <source>
        <dbReference type="EMBL" id="GMI45454.1"/>
    </source>
</evidence>
<feature type="coiled-coil region" evidence="1">
    <location>
        <begin position="803"/>
        <end position="837"/>
    </location>
</feature>
<dbReference type="EMBL" id="BRYA01000248">
    <property type="protein sequence ID" value="GMI45454.1"/>
    <property type="molecule type" value="Genomic_DNA"/>
</dbReference>
<gene>
    <name evidence="3" type="ORF">TrCOL_g8526</name>
</gene>
<dbReference type="AlphaFoldDB" id="A0A9W7GID4"/>
<protein>
    <submittedName>
        <fullName evidence="3">Uncharacterized protein</fullName>
    </submittedName>
</protein>
<dbReference type="PANTHER" id="PTHR23159:SF31">
    <property type="entry name" value="CENTROSOME-ASSOCIATED PROTEIN CEP250 ISOFORM X1"/>
    <property type="match status" value="1"/>
</dbReference>
<keyword evidence="4" id="KW-1185">Reference proteome</keyword>
<evidence type="ECO:0000256" key="2">
    <source>
        <dbReference type="SAM" id="MobiDB-lite"/>
    </source>
</evidence>
<feature type="compositionally biased region" description="Basic and acidic residues" evidence="2">
    <location>
        <begin position="1174"/>
        <end position="1184"/>
    </location>
</feature>
<feature type="compositionally biased region" description="Acidic residues" evidence="2">
    <location>
        <begin position="1094"/>
        <end position="1106"/>
    </location>
</feature>
<accession>A0A9W7GID4</accession>
<feature type="region of interest" description="Disordered" evidence="2">
    <location>
        <begin position="1088"/>
        <end position="1109"/>
    </location>
</feature>
<feature type="coiled-coil region" evidence="1">
    <location>
        <begin position="104"/>
        <end position="177"/>
    </location>
</feature>
<proteinExistence type="predicted"/>
<feature type="region of interest" description="Disordered" evidence="2">
    <location>
        <begin position="38"/>
        <end position="77"/>
    </location>
</feature>
<feature type="coiled-coil region" evidence="1">
    <location>
        <begin position="557"/>
        <end position="647"/>
    </location>
</feature>
<feature type="compositionally biased region" description="Basic and acidic residues" evidence="2">
    <location>
        <begin position="916"/>
        <end position="943"/>
    </location>
</feature>
<organism evidence="3 4">
    <name type="scientific">Triparma columacea</name>
    <dbReference type="NCBI Taxonomy" id="722753"/>
    <lineage>
        <taxon>Eukaryota</taxon>
        <taxon>Sar</taxon>
        <taxon>Stramenopiles</taxon>
        <taxon>Ochrophyta</taxon>
        <taxon>Bolidophyceae</taxon>
        <taxon>Parmales</taxon>
        <taxon>Triparmaceae</taxon>
        <taxon>Triparma</taxon>
    </lineage>
</organism>
<dbReference type="Gene3D" id="1.10.287.1490">
    <property type="match status" value="1"/>
</dbReference>
<comment type="caution">
    <text evidence="3">The sequence shown here is derived from an EMBL/GenBank/DDBJ whole genome shotgun (WGS) entry which is preliminary data.</text>
</comment>
<feature type="compositionally biased region" description="Low complexity" evidence="2">
    <location>
        <begin position="1154"/>
        <end position="1167"/>
    </location>
</feature>
<feature type="region of interest" description="Disordered" evidence="2">
    <location>
        <begin position="1133"/>
        <end position="1199"/>
    </location>
</feature>
<sequence>MSLADAVKALKFIKEDLEKHKALLAESKNREAELASTLADLKATQSPPVPNGDLLGGLEFEAPSNGHPPPPSPSVVASLKDQISTLTSEKKVLKTHAKSVGKDLEDHKVRLADLNNVVENLNKENEAMKVQVQVLNTSLQDFTTSSQTNDEDMAAKLNEKEEELSKMKDMIDSVRKDSAQQWGTRLKAFKEKAAIEKKLLEDKLSGAAATAAAAAAPSTTTMPPPEDSPGLAEAKKQIEALTAEFIEKDNQLVEANANLAKKTALFDQAKKQIEGGNAAYKNVVQQLEEAKLTIVTKDSEIASLSSSISDGDKFAAQLAAKDEEISSKSAELATKDAKLASMDVEISTKNADLATKDASVSSLNSALDQAKSTIAMKDSEIASLSSSISDGDKFAAQLAAKDEEIASKSAELATKDAKLAAMDVEISTKNADLATKDASVSSLNSALDQAKSTIAMKDSEIASLSSSISDGDKFSAQLAAKDEEIASKNAELAAKDASVATLESTISELNTNHSEELKAIASLHEKNKKELTESIQRDCDEIKRVALQDCANATTSASDAEKKLENQNASFALLQGEYEQLKKELAKHSTTSSSHITQLEEAKKMVSVFSGKAQDTEQTVMALRAQLDQASQENNALSKRLERARAESAIKEVKDRVGAVVQMDDDLVGGNDSKDESGGAKSLSASLDMAKLDEVAESQKSVGNLVAGLGDKMEGLVAAMEMGQKNVGSLVVGLGEKLDDLAVASEGRKESVGNVVSDIGHKVDVLGDKLEGVVSQVLQRLEVMSAPQQSLGDKEDASSSSKVEELEAECVTLKQKVSSLESEVKSMEAMMKSESDRYQAELKAKEDVVGSMRVELREQAANAEAGGGGNDEELEGELRAVKEDLAKERADKKALRKAAKGLQATVADLEAKLKELKSTQEAEKEAWRAKEKEREETTAKVEAQKVASDPSSTSSPPTPPTSHVKSSDCGESCSSCVTATTPGKFLPPSSPAINSGWTREVDNHPLPPYGLSSPVILHLLSSWTSDEQKVKYLKTYLQCLTDITKPIPKTFPKGLTLLGMSKEVKDGFLTLVVPMLRGREDGVKVEAYSRIGEKDDDDDEEDDDEVGGGGDEVVYDLKLKVIVSNVAGVQAHQQQQQQRQQQQQPLQVGDRKPSAGATASAAPAKSSQPNNLADRIKMRLDLARKASSAESGGAANTGI</sequence>
<keyword evidence="1" id="KW-0175">Coiled coil</keyword>
<evidence type="ECO:0000313" key="4">
    <source>
        <dbReference type="Proteomes" id="UP001165065"/>
    </source>
</evidence>